<dbReference type="EMBL" id="JABCKV010000005">
    <property type="protein sequence ID" value="KAG5648065.1"/>
    <property type="molecule type" value="Genomic_DNA"/>
</dbReference>
<dbReference type="InterPro" id="IPR039136">
    <property type="entry name" value="NUFIP1-like"/>
</dbReference>
<feature type="region of interest" description="Disordered" evidence="1">
    <location>
        <begin position="1"/>
        <end position="41"/>
    </location>
</feature>
<name>A0A9P7GEY3_9AGAR</name>
<evidence type="ECO:0000256" key="1">
    <source>
        <dbReference type="SAM" id="MobiDB-lite"/>
    </source>
</evidence>
<comment type="caution">
    <text evidence="3">The sequence shown here is derived from an EMBL/GenBank/DDBJ whole genome shotgun (WGS) entry which is preliminary data.</text>
</comment>
<organism evidence="3 4">
    <name type="scientific">Asterophora parasitica</name>
    <dbReference type="NCBI Taxonomy" id="117018"/>
    <lineage>
        <taxon>Eukaryota</taxon>
        <taxon>Fungi</taxon>
        <taxon>Dikarya</taxon>
        <taxon>Basidiomycota</taxon>
        <taxon>Agaricomycotina</taxon>
        <taxon>Agaricomycetes</taxon>
        <taxon>Agaricomycetidae</taxon>
        <taxon>Agaricales</taxon>
        <taxon>Tricholomatineae</taxon>
        <taxon>Lyophyllaceae</taxon>
        <taxon>Asterophora</taxon>
    </lineage>
</organism>
<dbReference type="AlphaFoldDB" id="A0A9P7GEY3"/>
<dbReference type="PANTHER" id="PTHR13309:SF0">
    <property type="entry name" value="FMR1-INTERACTING PROTEIN NUFIP1"/>
    <property type="match status" value="1"/>
</dbReference>
<feature type="region of interest" description="Disordered" evidence="1">
    <location>
        <begin position="54"/>
        <end position="158"/>
    </location>
</feature>
<feature type="compositionally biased region" description="Acidic residues" evidence="1">
    <location>
        <begin position="95"/>
        <end position="106"/>
    </location>
</feature>
<feature type="compositionally biased region" description="Basic and acidic residues" evidence="1">
    <location>
        <begin position="14"/>
        <end position="26"/>
    </location>
</feature>
<dbReference type="OrthoDB" id="273070at2759"/>
<gene>
    <name evidence="3" type="ORF">DXG03_007100</name>
</gene>
<dbReference type="Pfam" id="PF10453">
    <property type="entry name" value="NUFIP1"/>
    <property type="match status" value="1"/>
</dbReference>
<evidence type="ECO:0000313" key="3">
    <source>
        <dbReference type="EMBL" id="KAG5648065.1"/>
    </source>
</evidence>
<reference evidence="3" key="2">
    <citation type="submission" date="2021-10" db="EMBL/GenBank/DDBJ databases">
        <title>Phylogenomics reveals ancestral predisposition of the termite-cultivated fungus Termitomyces towards a domesticated lifestyle.</title>
        <authorList>
            <person name="Auxier B."/>
            <person name="Grum-Grzhimaylo A."/>
            <person name="Cardenas M.E."/>
            <person name="Lodge J.D."/>
            <person name="Laessoe T."/>
            <person name="Pedersen O."/>
            <person name="Smith M.E."/>
            <person name="Kuyper T.W."/>
            <person name="Franco-Molano E.A."/>
            <person name="Baroni T.J."/>
            <person name="Aanen D.K."/>
        </authorList>
    </citation>
    <scope>NUCLEOTIDE SEQUENCE</scope>
    <source>
        <strain evidence="3">AP01</strain>
        <tissue evidence="3">Mycelium</tissue>
    </source>
</reference>
<reference evidence="3" key="1">
    <citation type="submission" date="2020-07" db="EMBL/GenBank/DDBJ databases">
        <authorList>
            <person name="Nieuwenhuis M."/>
            <person name="Van De Peppel L.J.J."/>
        </authorList>
    </citation>
    <scope>NUCLEOTIDE SEQUENCE</scope>
    <source>
        <strain evidence="3">AP01</strain>
        <tissue evidence="3">Mycelium</tissue>
    </source>
</reference>
<feature type="compositionally biased region" description="Polar residues" evidence="1">
    <location>
        <begin position="126"/>
        <end position="139"/>
    </location>
</feature>
<keyword evidence="4" id="KW-1185">Reference proteome</keyword>
<dbReference type="GO" id="GO:0003723">
    <property type="term" value="F:RNA binding"/>
    <property type="evidence" value="ECO:0007669"/>
    <property type="project" value="InterPro"/>
</dbReference>
<evidence type="ECO:0000259" key="2">
    <source>
        <dbReference type="Pfam" id="PF10453"/>
    </source>
</evidence>
<sequence>MMDRHLIYPPGWEKQPKNDWDADPSLKGKPVPIQGTNLNLDKPEDLDAWIADRKRRWPTAPRVEEKKRKLDEAIARGQLPVNLAIGNKRQRTDEDSTESDDDDDCPPEVISSKAPVEPISPGAQANPISNEQKRASNPNRQKRPAPRPKREPHNPFASRPTLLRNLLLPEIRMTISNLSQAIRFLVDNDFMEGVEATPGAADSTMIQVISDHPSATPAPASIK</sequence>
<protein>
    <recommendedName>
        <fullName evidence="2">FMR1-interacting protein 1 conserved domain-containing protein</fullName>
    </recommendedName>
</protein>
<proteinExistence type="predicted"/>
<feature type="domain" description="FMR1-interacting protein 1 conserved" evidence="2">
    <location>
        <begin position="27"/>
        <end position="78"/>
    </location>
</feature>
<dbReference type="Proteomes" id="UP000775547">
    <property type="component" value="Unassembled WGS sequence"/>
</dbReference>
<evidence type="ECO:0000313" key="4">
    <source>
        <dbReference type="Proteomes" id="UP000775547"/>
    </source>
</evidence>
<dbReference type="InterPro" id="IPR019496">
    <property type="entry name" value="NUFIP1_cons_dom"/>
</dbReference>
<dbReference type="GO" id="GO:0000492">
    <property type="term" value="P:box C/D snoRNP assembly"/>
    <property type="evidence" value="ECO:0007669"/>
    <property type="project" value="TreeGrafter"/>
</dbReference>
<dbReference type="GO" id="GO:0005634">
    <property type="term" value="C:nucleus"/>
    <property type="evidence" value="ECO:0007669"/>
    <property type="project" value="TreeGrafter"/>
</dbReference>
<feature type="compositionally biased region" description="Basic and acidic residues" evidence="1">
    <location>
        <begin position="62"/>
        <end position="74"/>
    </location>
</feature>
<dbReference type="PANTHER" id="PTHR13309">
    <property type="entry name" value="NUCLEAR FRAGILE X MENTAL RETARDATION PROTEIN INTERACTING PROTEIN 1"/>
    <property type="match status" value="1"/>
</dbReference>
<accession>A0A9P7GEY3</accession>